<dbReference type="PANTHER" id="PTHR31881:SF6">
    <property type="entry name" value="OS09G0494600 PROTEIN"/>
    <property type="match status" value="1"/>
</dbReference>
<evidence type="ECO:0000313" key="3">
    <source>
        <dbReference type="Proteomes" id="UP000644699"/>
    </source>
</evidence>
<protein>
    <submittedName>
        <fullName evidence="2">Membrane protein</fullName>
    </submittedName>
</protein>
<dbReference type="RefSeq" id="WP_188906673.1">
    <property type="nucleotide sequence ID" value="NZ_BMIQ01000001.1"/>
</dbReference>
<keyword evidence="1" id="KW-0472">Membrane</keyword>
<dbReference type="EMBL" id="BMIQ01000001">
    <property type="protein sequence ID" value="GGD89579.1"/>
    <property type="molecule type" value="Genomic_DNA"/>
</dbReference>
<evidence type="ECO:0000256" key="1">
    <source>
        <dbReference type="SAM" id="Phobius"/>
    </source>
</evidence>
<comment type="caution">
    <text evidence="2">The sequence shown here is derived from an EMBL/GenBank/DDBJ whole genome shotgun (WGS) entry which is preliminary data.</text>
</comment>
<feature type="transmembrane region" description="Helical" evidence="1">
    <location>
        <begin position="71"/>
        <end position="89"/>
    </location>
</feature>
<reference evidence="2" key="2">
    <citation type="submission" date="2020-09" db="EMBL/GenBank/DDBJ databases">
        <authorList>
            <person name="Sun Q."/>
            <person name="Zhou Y."/>
        </authorList>
    </citation>
    <scope>NUCLEOTIDE SEQUENCE</scope>
    <source>
        <strain evidence="2">CGMCC 1.15367</strain>
    </source>
</reference>
<name>A0A916ZD37_9HYPH</name>
<dbReference type="InterPro" id="IPR006747">
    <property type="entry name" value="DUF599"/>
</dbReference>
<evidence type="ECO:0000313" key="2">
    <source>
        <dbReference type="EMBL" id="GGD89579.1"/>
    </source>
</evidence>
<gene>
    <name evidence="2" type="ORF">GCM10011390_05450</name>
</gene>
<dbReference type="AlphaFoldDB" id="A0A916ZD37"/>
<accession>A0A916ZD37</accession>
<feature type="transmembrane region" description="Helical" evidence="1">
    <location>
        <begin position="7"/>
        <end position="25"/>
    </location>
</feature>
<keyword evidence="1" id="KW-1133">Transmembrane helix</keyword>
<feature type="transmembrane region" description="Helical" evidence="1">
    <location>
        <begin position="110"/>
        <end position="129"/>
    </location>
</feature>
<proteinExistence type="predicted"/>
<sequence length="233" mass="26237">MTQISLPDIFVLLAFLAGWVTYNWVTDRSPWARHGLSAAMNEQRRRWMEVLSRRELRMIDTAIMTGLQQGTAFFASSCIFAIGGCFALLGSSRRIAEIAADLPLHNRLDVGLVEAKLLGLITIFAYSFFKFGWSYRLFNYCTILIGAIPMRGDRDDDPVRMEDAVRRAALMNQLAATHFNAGLRGIFFGLAYLGWFLGPWVLLLSTSFVVAILAHRQFFSAARYAAAELPVRK</sequence>
<dbReference type="PANTHER" id="PTHR31881">
    <property type="match status" value="1"/>
</dbReference>
<dbReference type="Pfam" id="PF04654">
    <property type="entry name" value="DUF599"/>
    <property type="match status" value="1"/>
</dbReference>
<keyword evidence="1" id="KW-0812">Transmembrane</keyword>
<keyword evidence="3" id="KW-1185">Reference proteome</keyword>
<reference evidence="2" key="1">
    <citation type="journal article" date="2014" name="Int. J. Syst. Evol. Microbiol.">
        <title>Complete genome sequence of Corynebacterium casei LMG S-19264T (=DSM 44701T), isolated from a smear-ripened cheese.</title>
        <authorList>
            <consortium name="US DOE Joint Genome Institute (JGI-PGF)"/>
            <person name="Walter F."/>
            <person name="Albersmeier A."/>
            <person name="Kalinowski J."/>
            <person name="Ruckert C."/>
        </authorList>
    </citation>
    <scope>NUCLEOTIDE SEQUENCE</scope>
    <source>
        <strain evidence="2">CGMCC 1.15367</strain>
    </source>
</reference>
<feature type="transmembrane region" description="Helical" evidence="1">
    <location>
        <begin position="192"/>
        <end position="214"/>
    </location>
</feature>
<organism evidence="2 3">
    <name type="scientific">Aureimonas endophytica</name>
    <dbReference type="NCBI Taxonomy" id="2027858"/>
    <lineage>
        <taxon>Bacteria</taxon>
        <taxon>Pseudomonadati</taxon>
        <taxon>Pseudomonadota</taxon>
        <taxon>Alphaproteobacteria</taxon>
        <taxon>Hyphomicrobiales</taxon>
        <taxon>Aurantimonadaceae</taxon>
        <taxon>Aureimonas</taxon>
    </lineage>
</organism>
<dbReference type="Proteomes" id="UP000644699">
    <property type="component" value="Unassembled WGS sequence"/>
</dbReference>